<evidence type="ECO:0000313" key="2">
    <source>
        <dbReference type="Proteomes" id="UP000094236"/>
    </source>
</evidence>
<dbReference type="STRING" id="669874.A0A1E4TZ27"/>
<dbReference type="OrthoDB" id="415411at2759"/>
<dbReference type="GO" id="GO:0009141">
    <property type="term" value="P:nucleoside triphosphate metabolic process"/>
    <property type="evidence" value="ECO:0007669"/>
    <property type="project" value="TreeGrafter"/>
</dbReference>
<keyword evidence="2" id="KW-1185">Reference proteome</keyword>
<dbReference type="GO" id="GO:0047429">
    <property type="term" value="F:nucleoside triphosphate diphosphatase activity"/>
    <property type="evidence" value="ECO:0007669"/>
    <property type="project" value="TreeGrafter"/>
</dbReference>
<reference evidence="2" key="1">
    <citation type="submission" date="2016-05" db="EMBL/GenBank/DDBJ databases">
        <title>Comparative genomics of biotechnologically important yeasts.</title>
        <authorList>
            <consortium name="DOE Joint Genome Institute"/>
            <person name="Riley R."/>
            <person name="Haridas S."/>
            <person name="Wolfe K.H."/>
            <person name="Lopes M.R."/>
            <person name="Hittinger C.T."/>
            <person name="Goker M."/>
            <person name="Salamov A."/>
            <person name="Wisecaver J."/>
            <person name="Long T.M."/>
            <person name="Aerts A.L."/>
            <person name="Barry K."/>
            <person name="Choi C."/>
            <person name="Clum A."/>
            <person name="Coughlan A.Y."/>
            <person name="Deshpande S."/>
            <person name="Douglass A.P."/>
            <person name="Hanson S.J."/>
            <person name="Klenk H.-P."/>
            <person name="Labutti K."/>
            <person name="Lapidus A."/>
            <person name="Lindquist E."/>
            <person name="Lipzen A."/>
            <person name="Meier-Kolthoff J.P."/>
            <person name="Ohm R.A."/>
            <person name="Otillar R.P."/>
            <person name="Pangilinan J."/>
            <person name="Peng Y."/>
            <person name="Rokas A."/>
            <person name="Rosa C.A."/>
            <person name="Scheuner C."/>
            <person name="Sibirny A.A."/>
            <person name="Slot J.C."/>
            <person name="Stielow J.B."/>
            <person name="Sun H."/>
            <person name="Kurtzman C.P."/>
            <person name="Blackwell M."/>
            <person name="Grigoriev I.V."/>
            <person name="Jeffries T.W."/>
        </authorList>
    </citation>
    <scope>NUCLEOTIDE SEQUENCE [LARGE SCALE GENOMIC DNA]</scope>
    <source>
        <strain evidence="2">NRRL Y-2460</strain>
    </source>
</reference>
<dbReference type="AlphaFoldDB" id="A0A1E4TZ27"/>
<gene>
    <name evidence="1" type="ORF">PACTADRAFT_24412</name>
</gene>
<name>A0A1E4TZ27_PACTA</name>
<evidence type="ECO:0000313" key="1">
    <source>
        <dbReference type="EMBL" id="ODV97012.1"/>
    </source>
</evidence>
<accession>A0A1E4TZ27</accession>
<feature type="non-terminal residue" evidence="1">
    <location>
        <position position="454"/>
    </location>
</feature>
<protein>
    <submittedName>
        <fullName evidence="1">Uncharacterized protein</fullName>
    </submittedName>
</protein>
<sequence length="454" mass="51762">KEALTNGTHDFYPTTILISLDGFHPHYISKDLTPFMHNLMIDGYGAPFMIPSFPSSTFPNHWTLATGLYPSDHGIVGNTFYDPVSKRQFINTNPKLSLIEDWWGGESIWHTANLQGVSTAVHMWPGSEVPFTSKGGVPMEFDRFNGSEVLSKKIDRVLGWLDRNISSRPELILSYVPTIDSLGHKFGISGEKLDEGLGYVDNFLETLYIGLKNRNLTDVVNVVIVSDHGMAPTSNNRIIFLDDMVNLSEIEHIDGWPLFGLRPFSEYSIQDIYKEIMDNRNKDLKNGNKYDVYLKQDLPKEWTFAGNIKNQYSDRIAPLWIVPKVGYSIITHEEYKNKNYDYTPKGVHGYNNTEVLMRALFLGTGPFFKDRLGEDLNSLKIRPFENIEVYNIICDSLNLKPAPNNGTITGGTSIVNSKYLLPQNFEDLYDYPNVSFVHDVNIMRENATYDTLWR</sequence>
<dbReference type="Gene3D" id="3.40.720.10">
    <property type="entry name" value="Alkaline Phosphatase, subunit A"/>
    <property type="match status" value="1"/>
</dbReference>
<dbReference type="PANTHER" id="PTHR10151">
    <property type="entry name" value="ECTONUCLEOTIDE PYROPHOSPHATASE/PHOSPHODIESTERASE"/>
    <property type="match status" value="1"/>
</dbReference>
<proteinExistence type="predicted"/>
<dbReference type="InterPro" id="IPR017850">
    <property type="entry name" value="Alkaline_phosphatase_core_sf"/>
</dbReference>
<dbReference type="Gene3D" id="3.30.1360.180">
    <property type="match status" value="1"/>
</dbReference>
<dbReference type="CDD" id="cd16018">
    <property type="entry name" value="Enpp"/>
    <property type="match status" value="1"/>
</dbReference>
<dbReference type="GO" id="GO:0017111">
    <property type="term" value="F:ribonucleoside triphosphate phosphatase activity"/>
    <property type="evidence" value="ECO:0007669"/>
    <property type="project" value="TreeGrafter"/>
</dbReference>
<dbReference type="InterPro" id="IPR002591">
    <property type="entry name" value="Phosphodiest/P_Trfase"/>
</dbReference>
<dbReference type="PANTHER" id="PTHR10151:SF120">
    <property type="entry name" value="BIS(5'-ADENOSYL)-TRIPHOSPHATASE"/>
    <property type="match status" value="1"/>
</dbReference>
<dbReference type="EMBL" id="KV454012">
    <property type="protein sequence ID" value="ODV97012.1"/>
    <property type="molecule type" value="Genomic_DNA"/>
</dbReference>
<dbReference type="FunFam" id="3.30.1360.180:FF:000003">
    <property type="entry name" value="Type I phosphodiesterase/nucleotide pyrophosphatase family protein"/>
    <property type="match status" value="1"/>
</dbReference>
<feature type="non-terminal residue" evidence="1">
    <location>
        <position position="1"/>
    </location>
</feature>
<organism evidence="1 2">
    <name type="scientific">Pachysolen tannophilus NRRL Y-2460</name>
    <dbReference type="NCBI Taxonomy" id="669874"/>
    <lineage>
        <taxon>Eukaryota</taxon>
        <taxon>Fungi</taxon>
        <taxon>Dikarya</taxon>
        <taxon>Ascomycota</taxon>
        <taxon>Saccharomycotina</taxon>
        <taxon>Pichiomycetes</taxon>
        <taxon>Pachysolenaceae</taxon>
        <taxon>Pachysolen</taxon>
    </lineage>
</organism>
<dbReference type="SUPFAM" id="SSF53649">
    <property type="entry name" value="Alkaline phosphatase-like"/>
    <property type="match status" value="1"/>
</dbReference>
<dbReference type="Proteomes" id="UP000094236">
    <property type="component" value="Unassembled WGS sequence"/>
</dbReference>
<dbReference type="Pfam" id="PF01663">
    <property type="entry name" value="Phosphodiest"/>
    <property type="match status" value="1"/>
</dbReference>